<evidence type="ECO:0000313" key="9">
    <source>
        <dbReference type="Proteomes" id="UP001291623"/>
    </source>
</evidence>
<evidence type="ECO:0000256" key="5">
    <source>
        <dbReference type="ARBA" id="ARBA00022963"/>
    </source>
</evidence>
<evidence type="ECO:0000256" key="4">
    <source>
        <dbReference type="ARBA" id="ARBA00022801"/>
    </source>
</evidence>
<protein>
    <recommendedName>
        <fullName evidence="2">phospholipase D</fullName>
        <ecNumber evidence="2">3.1.4.4</ecNumber>
    </recommendedName>
</protein>
<evidence type="ECO:0000256" key="6">
    <source>
        <dbReference type="ARBA" id="ARBA00023098"/>
    </source>
</evidence>
<keyword evidence="4" id="KW-0378">Hydrolase</keyword>
<evidence type="ECO:0000256" key="1">
    <source>
        <dbReference type="ARBA" id="ARBA00000798"/>
    </source>
</evidence>
<sequence>MKSLESETETLWAYSEDQEITSGGPKEPWHDLHCKIDGPAAYDVLTNFEQRYNKAMKWLKLRKVKQGVDTLLKLDRITVIRCLLVGQMVIVWSVSQVNKILRVGMCRKIAANEHFAAYIVVPMSPEGVPNSKAVQEILFWQSHTMVKMYKIVAEALEKAGLSQYFHPQDNLNFYCLGKHEGLAQKFGRFMIYVHSKGMIVDDEYVLMGSTNINQRSLSGSRDTEIDMGAYQPNYTWARKDSHPHGQVCNTILPFPALQMAYIAEEACPTSDYFLWKHLKELCS</sequence>
<dbReference type="SMART" id="SM00155">
    <property type="entry name" value="PLDc"/>
    <property type="match status" value="1"/>
</dbReference>
<dbReference type="EC" id="3.1.4.4" evidence="2"/>
<comment type="caution">
    <text evidence="8">The sequence shown here is derived from an EMBL/GenBank/DDBJ whole genome shotgun (WGS) entry which is preliminary data.</text>
</comment>
<feature type="domain" description="PLD phosphodiesterase" evidence="7">
    <location>
        <begin position="189"/>
        <end position="216"/>
    </location>
</feature>
<accession>A0AAE1QQF5</accession>
<keyword evidence="5" id="KW-0442">Lipid degradation</keyword>
<dbReference type="EMBL" id="JAVYJV010000024">
    <property type="protein sequence ID" value="KAK4337836.1"/>
    <property type="molecule type" value="Genomic_DNA"/>
</dbReference>
<dbReference type="SUPFAM" id="SSF56024">
    <property type="entry name" value="Phospholipase D/nuclease"/>
    <property type="match status" value="2"/>
</dbReference>
<evidence type="ECO:0000313" key="8">
    <source>
        <dbReference type="EMBL" id="KAK4337836.1"/>
    </source>
</evidence>
<dbReference type="PROSITE" id="PS50035">
    <property type="entry name" value="PLD"/>
    <property type="match status" value="1"/>
</dbReference>
<gene>
    <name evidence="8" type="ORF">RND71_042323</name>
</gene>
<dbReference type="Proteomes" id="UP001291623">
    <property type="component" value="Unassembled WGS sequence"/>
</dbReference>
<keyword evidence="6" id="KW-0443">Lipid metabolism</keyword>
<dbReference type="AlphaFoldDB" id="A0AAE1QQF5"/>
<dbReference type="InterPro" id="IPR001736">
    <property type="entry name" value="PLipase_D/transphosphatidylase"/>
</dbReference>
<dbReference type="GO" id="GO:0005886">
    <property type="term" value="C:plasma membrane"/>
    <property type="evidence" value="ECO:0007669"/>
    <property type="project" value="TreeGrafter"/>
</dbReference>
<evidence type="ECO:0000259" key="7">
    <source>
        <dbReference type="PROSITE" id="PS50035"/>
    </source>
</evidence>
<name>A0AAE1QQF5_9SOLA</name>
<keyword evidence="3" id="KW-0677">Repeat</keyword>
<dbReference type="Pfam" id="PF00614">
    <property type="entry name" value="PLDc"/>
    <property type="match status" value="1"/>
</dbReference>
<reference evidence="8" key="1">
    <citation type="submission" date="2023-12" db="EMBL/GenBank/DDBJ databases">
        <title>Genome assembly of Anisodus tanguticus.</title>
        <authorList>
            <person name="Wang Y.-J."/>
        </authorList>
    </citation>
    <scope>NUCLEOTIDE SEQUENCE</scope>
    <source>
        <strain evidence="8">KB-2021</strain>
        <tissue evidence="8">Leaf</tissue>
    </source>
</reference>
<dbReference type="Gene3D" id="3.30.870.10">
    <property type="entry name" value="Endonuclease Chain A"/>
    <property type="match status" value="2"/>
</dbReference>
<organism evidence="8 9">
    <name type="scientific">Anisodus tanguticus</name>
    <dbReference type="NCBI Taxonomy" id="243964"/>
    <lineage>
        <taxon>Eukaryota</taxon>
        <taxon>Viridiplantae</taxon>
        <taxon>Streptophyta</taxon>
        <taxon>Embryophyta</taxon>
        <taxon>Tracheophyta</taxon>
        <taxon>Spermatophyta</taxon>
        <taxon>Magnoliopsida</taxon>
        <taxon>eudicotyledons</taxon>
        <taxon>Gunneridae</taxon>
        <taxon>Pentapetalae</taxon>
        <taxon>asterids</taxon>
        <taxon>lamiids</taxon>
        <taxon>Solanales</taxon>
        <taxon>Solanaceae</taxon>
        <taxon>Solanoideae</taxon>
        <taxon>Hyoscyameae</taxon>
        <taxon>Anisodus</taxon>
    </lineage>
</organism>
<evidence type="ECO:0000256" key="3">
    <source>
        <dbReference type="ARBA" id="ARBA00022737"/>
    </source>
</evidence>
<dbReference type="PANTHER" id="PTHR18896">
    <property type="entry name" value="PHOSPHOLIPASE D"/>
    <property type="match status" value="1"/>
</dbReference>
<proteinExistence type="predicted"/>
<dbReference type="InterPro" id="IPR015679">
    <property type="entry name" value="PLipase_D_fam"/>
</dbReference>
<dbReference type="GO" id="GO:0004630">
    <property type="term" value="F:phospholipase D activity"/>
    <property type="evidence" value="ECO:0007669"/>
    <property type="project" value="UniProtKB-EC"/>
</dbReference>
<evidence type="ECO:0000256" key="2">
    <source>
        <dbReference type="ARBA" id="ARBA00012027"/>
    </source>
</evidence>
<dbReference type="GO" id="GO:0009395">
    <property type="term" value="P:phospholipid catabolic process"/>
    <property type="evidence" value="ECO:0007669"/>
    <property type="project" value="TreeGrafter"/>
</dbReference>
<keyword evidence="9" id="KW-1185">Reference proteome</keyword>
<dbReference type="PANTHER" id="PTHR18896:SF140">
    <property type="entry name" value="PHOSPHOLIPASE D"/>
    <property type="match status" value="1"/>
</dbReference>
<comment type="catalytic activity">
    <reaction evidence="1">
        <text>a 1,2-diacyl-sn-glycero-3-phosphocholine + H2O = a 1,2-diacyl-sn-glycero-3-phosphate + choline + H(+)</text>
        <dbReference type="Rhea" id="RHEA:14445"/>
        <dbReference type="ChEBI" id="CHEBI:15354"/>
        <dbReference type="ChEBI" id="CHEBI:15377"/>
        <dbReference type="ChEBI" id="CHEBI:15378"/>
        <dbReference type="ChEBI" id="CHEBI:57643"/>
        <dbReference type="ChEBI" id="CHEBI:58608"/>
        <dbReference type="EC" id="3.1.4.4"/>
    </reaction>
</comment>